<dbReference type="EMBL" id="CP117884">
    <property type="protein sequence ID" value="WDF83644.1"/>
    <property type="molecule type" value="Genomic_DNA"/>
</dbReference>
<gene>
    <name evidence="1" type="ORF">PQ472_05250</name>
</gene>
<dbReference type="RefSeq" id="WP_274261936.1">
    <property type="nucleotide sequence ID" value="NZ_CP117884.1"/>
</dbReference>
<accession>A0ABY7WV31</accession>
<proteinExistence type="predicted"/>
<reference evidence="1 2" key="1">
    <citation type="submission" date="2023-02" db="EMBL/GenBank/DDBJ databases">
        <title>Genome sequence of Lacticaseibacillus sp. KACC 23028.</title>
        <authorList>
            <person name="Kim S."/>
            <person name="Heo J."/>
            <person name="Kwon S.-W."/>
        </authorList>
    </citation>
    <scope>NUCLEOTIDE SEQUENCE [LARGE SCALE GENOMIC DNA]</scope>
    <source>
        <strain evidence="1 2">KACC 23028</strain>
    </source>
</reference>
<protein>
    <submittedName>
        <fullName evidence="1">DUF2313 domain-containing protein</fullName>
    </submittedName>
</protein>
<organism evidence="1 2">
    <name type="scientific">Lacticaseibacillus pabuli</name>
    <dbReference type="NCBI Taxonomy" id="3025672"/>
    <lineage>
        <taxon>Bacteria</taxon>
        <taxon>Bacillati</taxon>
        <taxon>Bacillota</taxon>
        <taxon>Bacilli</taxon>
        <taxon>Lactobacillales</taxon>
        <taxon>Lactobacillaceae</taxon>
        <taxon>Lacticaseibacillus</taxon>
    </lineage>
</organism>
<name>A0ABY7WV31_9LACO</name>
<dbReference type="InterPro" id="IPR018755">
    <property type="entry name" value="Phage_Mu_Gp48"/>
</dbReference>
<keyword evidence="2" id="KW-1185">Reference proteome</keyword>
<evidence type="ECO:0000313" key="1">
    <source>
        <dbReference type="EMBL" id="WDF83644.1"/>
    </source>
</evidence>
<dbReference type="Pfam" id="PF10076">
    <property type="entry name" value="Phage_Mu_Gp48"/>
    <property type="match status" value="1"/>
</dbReference>
<evidence type="ECO:0000313" key="2">
    <source>
        <dbReference type="Proteomes" id="UP001220377"/>
    </source>
</evidence>
<dbReference type="Proteomes" id="UP001220377">
    <property type="component" value="Chromosome"/>
</dbReference>
<sequence>MKTQLTRLNDLIPDYYDDITEPHELAAAEQPLLDDLEAAISDAGNSQSVITADSSALSVYESALGIVPTAGESLETRRYNVLMEVLPPQPLTEPYLRQLLKMLNIDATVNIFGRQFQVDIMANPTDKGSTQRLSMLINRYLPANLTYTHSIAVPAPVRLGVAARLLRTYGSRSTLSDNRVAPTMIGRITTGSFGSITRTIGSRSTLSTERTVQVPGRASAGSAVQSNTVIAFGLPTNTDEKK</sequence>